<dbReference type="InterPro" id="IPR001434">
    <property type="entry name" value="OmcB-like_DUF11"/>
</dbReference>
<dbReference type="Pfam" id="PF01345">
    <property type="entry name" value="DUF11"/>
    <property type="match status" value="1"/>
</dbReference>
<evidence type="ECO:0000259" key="2">
    <source>
        <dbReference type="Pfam" id="PF01345"/>
    </source>
</evidence>
<reference evidence="3" key="1">
    <citation type="journal article" date="2020" name="mSystems">
        <title>Genome- and Community-Level Interaction Insights into Carbon Utilization and Element Cycling Functions of Hydrothermarchaeota in Hydrothermal Sediment.</title>
        <authorList>
            <person name="Zhou Z."/>
            <person name="Liu Y."/>
            <person name="Xu W."/>
            <person name="Pan J."/>
            <person name="Luo Z.H."/>
            <person name="Li M."/>
        </authorList>
    </citation>
    <scope>NUCLEOTIDE SEQUENCE [LARGE SCALE GENOMIC DNA]</scope>
    <source>
        <strain evidence="3">HyVt-493</strain>
    </source>
</reference>
<feature type="chain" id="PRO_5031020148" evidence="1">
    <location>
        <begin position="29"/>
        <end position="337"/>
    </location>
</feature>
<protein>
    <submittedName>
        <fullName evidence="3">DUF11 domain-containing protein</fullName>
    </submittedName>
</protein>
<dbReference type="AlphaFoldDB" id="A0A7V2T0B4"/>
<proteinExistence type="predicted"/>
<organism evidence="3">
    <name type="scientific">Leucothrix mucor</name>
    <dbReference type="NCBI Taxonomy" id="45248"/>
    <lineage>
        <taxon>Bacteria</taxon>
        <taxon>Pseudomonadati</taxon>
        <taxon>Pseudomonadota</taxon>
        <taxon>Gammaproteobacteria</taxon>
        <taxon>Thiotrichales</taxon>
        <taxon>Thiotrichaceae</taxon>
        <taxon>Leucothrix</taxon>
    </lineage>
</organism>
<dbReference type="InterPro" id="IPR047589">
    <property type="entry name" value="DUF11_rpt"/>
</dbReference>
<gene>
    <name evidence="3" type="ORF">ENJ51_08015</name>
</gene>
<dbReference type="NCBIfam" id="TIGR01451">
    <property type="entry name" value="B_ant_repeat"/>
    <property type="match status" value="1"/>
</dbReference>
<evidence type="ECO:0000256" key="1">
    <source>
        <dbReference type="SAM" id="SignalP"/>
    </source>
</evidence>
<keyword evidence="1" id="KW-0732">Signal</keyword>
<name>A0A7V2T0B4_LEUMU</name>
<comment type="caution">
    <text evidence="3">The sequence shown here is derived from an EMBL/GenBank/DDBJ whole genome shotgun (WGS) entry which is preliminary data.</text>
</comment>
<sequence length="337" mass="33675">MRITMKIIKLIPLSISLATLAFASSSWAAGTASGTNIDNTATINYSVGGAAQTEIESSEAGNSNPGSGNGVATTFKVDKKIDLLVTASTGTSVVPNTSGAPTSLSFTLKNEGNSTESFNLTPTQVASTGADDVFDTSSCTVTTPALPVSLTADESTNVTVQCTIPVSSSIVKNGAKSMVDLLAEESTGLTETGGADTAGSVDIVFADDTGTSTDAGNRNAKHSATNTYTINTADLTVMKTSAVTKMSINEADVTTDAKRIPGATIEYTIAVSNASGASTATGIVISDPIPADLSYVSCAVSGDGIGSCSQAAGTVTSAAFDLAAGETATLTITATVN</sequence>
<evidence type="ECO:0000313" key="3">
    <source>
        <dbReference type="EMBL" id="HFC92744.1"/>
    </source>
</evidence>
<feature type="signal peptide" evidence="1">
    <location>
        <begin position="1"/>
        <end position="28"/>
    </location>
</feature>
<dbReference type="EMBL" id="DRMS01000298">
    <property type="protein sequence ID" value="HFC92744.1"/>
    <property type="molecule type" value="Genomic_DNA"/>
</dbReference>
<feature type="domain" description="DUF11" evidence="2">
    <location>
        <begin position="257"/>
        <end position="336"/>
    </location>
</feature>
<dbReference type="Proteomes" id="UP000885750">
    <property type="component" value="Unassembled WGS sequence"/>
</dbReference>
<accession>A0A7V2T0B4</accession>